<protein>
    <submittedName>
        <fullName evidence="3">AsmA family protein</fullName>
    </submittedName>
</protein>
<dbReference type="Proteomes" id="UP001057998">
    <property type="component" value="Chromosome 1"/>
</dbReference>
<gene>
    <name evidence="3" type="ORF">NNL38_10640</name>
</gene>
<evidence type="ECO:0000313" key="4">
    <source>
        <dbReference type="Proteomes" id="UP001057998"/>
    </source>
</evidence>
<dbReference type="PANTHER" id="PTHR30441">
    <property type="entry name" value="DUF748 DOMAIN-CONTAINING PROTEIN"/>
    <property type="match status" value="1"/>
</dbReference>
<feature type="region of interest" description="Disordered" evidence="1">
    <location>
        <begin position="391"/>
        <end position="425"/>
    </location>
</feature>
<evidence type="ECO:0000259" key="2">
    <source>
        <dbReference type="Pfam" id="PF05170"/>
    </source>
</evidence>
<accession>A0ABY5GC67</accession>
<feature type="compositionally biased region" description="Basic and acidic residues" evidence="1">
    <location>
        <begin position="416"/>
        <end position="425"/>
    </location>
</feature>
<dbReference type="PANTHER" id="PTHR30441:SF4">
    <property type="entry name" value="PROTEIN ASMA"/>
    <property type="match status" value="1"/>
</dbReference>
<proteinExistence type="predicted"/>
<dbReference type="InterPro" id="IPR007844">
    <property type="entry name" value="AsmA"/>
</dbReference>
<evidence type="ECO:0000256" key="1">
    <source>
        <dbReference type="SAM" id="MobiDB-lite"/>
    </source>
</evidence>
<organism evidence="3 4">
    <name type="scientific">Photobacterium atrarenae</name>
    <dbReference type="NCBI Taxonomy" id="865757"/>
    <lineage>
        <taxon>Bacteria</taxon>
        <taxon>Pseudomonadati</taxon>
        <taxon>Pseudomonadota</taxon>
        <taxon>Gammaproteobacteria</taxon>
        <taxon>Vibrionales</taxon>
        <taxon>Vibrionaceae</taxon>
        <taxon>Photobacterium</taxon>
    </lineage>
</organism>
<feature type="domain" description="AsmA" evidence="2">
    <location>
        <begin position="2"/>
        <end position="606"/>
    </location>
</feature>
<dbReference type="EMBL" id="CP101508">
    <property type="protein sequence ID" value="UTV26809.1"/>
    <property type="molecule type" value="Genomic_DNA"/>
</dbReference>
<reference evidence="3" key="1">
    <citation type="submission" date="2022-07" db="EMBL/GenBank/DDBJ databases">
        <title>Genome sequencing of Photobacterium atrarenae GJH2-4.</title>
        <authorList>
            <person name="Park S.-J."/>
        </authorList>
    </citation>
    <scope>NUCLEOTIDE SEQUENCE</scope>
    <source>
        <strain evidence="3">GJH2-4</strain>
    </source>
</reference>
<dbReference type="Pfam" id="PF05170">
    <property type="entry name" value="AsmA"/>
    <property type="match status" value="1"/>
</dbReference>
<feature type="region of interest" description="Disordered" evidence="1">
    <location>
        <begin position="130"/>
        <end position="159"/>
    </location>
</feature>
<dbReference type="InterPro" id="IPR052894">
    <property type="entry name" value="AsmA-related"/>
</dbReference>
<feature type="compositionally biased region" description="Low complexity" evidence="1">
    <location>
        <begin position="130"/>
        <end position="150"/>
    </location>
</feature>
<keyword evidence="4" id="KW-1185">Reference proteome</keyword>
<dbReference type="RefSeq" id="WP_255388019.1">
    <property type="nucleotide sequence ID" value="NZ_CP101508.1"/>
</dbReference>
<name>A0ABY5GC67_9GAMM</name>
<evidence type="ECO:0000313" key="3">
    <source>
        <dbReference type="EMBL" id="UTV26809.1"/>
    </source>
</evidence>
<sequence>MKKLLYVVLAIIIVVVVGIGALLALVDPNQFKPLITEQVKKATGRELVISGDLSWRFFPSIGLALGKTEFRNPAGFAEPNLVQIGSAELSVSVLPLLSRHLEIGNISLQDSRVFIQTRLDGSSNLDGLGQAAQEAAETPATEPQATEAPADSPVASEKAQPWTISLEGVELVNASAVIRDDQAGTETSVSALNFALSRFAPGEWAKANFDVAGKNGELAFTAQGETELFIVPSLDNAELKNVQFAATAKDAGMNIESASLTMDQFKTGDWSTLTFAAKGAVPDLAFDAEGQTRLKLSEAMDMVALEALTLASDLKGATLPRSEMTVNLNADLQYDVQQGLATLSRFETSVDELALNGNGSLKNAEIPQIRFALSSDNIDLDAFLGLDKEKASTEAPAAGTPNGTETSSEAPAGDTAKSEAAKNQEPDLSALKTLDVAGTVSLGKFKAANAKLANVLMDVKIDKGVLKLNQLDADLYDGHIRAEATIDANGKLPRYQVTKNITDVQVQPLLVDVVDNDVLAGKGDILVKLGGTGLAENRIRQNVAGTVDISFADGAINGINIPAMIRKAKATLKGKRDEFTDEAKKTDFSAMTATIQLGKGIASTNNLDIDSPLLRVEGAGETSLVKETIDFGLDTSLVATSKGQGGKQVDEVADITVPIDIKGNWTEPKVSLDMKRLLARNNELEQKAKKELDRGLEKILGEKAKDEKVKEAADELLKGLGLFN</sequence>